<dbReference type="PANTHER" id="PTHR43300">
    <property type="entry name" value="ACETYLTRANSFERASE"/>
    <property type="match status" value="1"/>
</dbReference>
<dbReference type="InterPro" id="IPR050179">
    <property type="entry name" value="Trans_hexapeptide_repeat"/>
</dbReference>
<protein>
    <submittedName>
        <fullName evidence="3">Chloramphenicol acetyltransferase</fullName>
    </submittedName>
</protein>
<gene>
    <name evidence="3" type="primary">cat_1</name>
    <name evidence="3" type="ORF">IWT126_00487</name>
</gene>
<evidence type="ECO:0000256" key="1">
    <source>
        <dbReference type="ARBA" id="ARBA00022679"/>
    </source>
</evidence>
<dbReference type="EMBL" id="BCMG01000002">
    <property type="protein sequence ID" value="GAX00472.1"/>
    <property type="molecule type" value="Genomic_DNA"/>
</dbReference>
<dbReference type="InterPro" id="IPR001451">
    <property type="entry name" value="Hexapep"/>
</dbReference>
<evidence type="ECO:0000256" key="2">
    <source>
        <dbReference type="ARBA" id="ARBA00022737"/>
    </source>
</evidence>
<keyword evidence="4" id="KW-1185">Reference proteome</keyword>
<name>A0A1Z5IFY4_9LACO</name>
<organism evidence="3 4">
    <name type="scientific">Secundilactobacillus silagei JCM 19001</name>
    <dbReference type="NCBI Taxonomy" id="1302250"/>
    <lineage>
        <taxon>Bacteria</taxon>
        <taxon>Bacillati</taxon>
        <taxon>Bacillota</taxon>
        <taxon>Bacilli</taxon>
        <taxon>Lactobacillales</taxon>
        <taxon>Lactobacillaceae</taxon>
        <taxon>Secundilactobacillus</taxon>
    </lineage>
</organism>
<dbReference type="InterPro" id="IPR018357">
    <property type="entry name" value="Hexapep_transf_CS"/>
</dbReference>
<comment type="caution">
    <text evidence="3">The sequence shown here is derived from an EMBL/GenBank/DDBJ whole genome shotgun (WGS) entry which is preliminary data.</text>
</comment>
<dbReference type="PROSITE" id="PS00101">
    <property type="entry name" value="HEXAPEP_TRANSFERASES"/>
    <property type="match status" value="1"/>
</dbReference>
<sequence>MNTDISLEDFRKQWRERNGHNTTTVATYTFPIDKVTVGNFTYGNLDIRSWGADNERLTIGNFCSIADNVTFLMGGEHDYKRFLSFPYDAFFVTKQADVQAKGPITLGDDVWIGANVTVVSNVNIGQGAVVAAGSIVTKDVPPYAIVGGNPAKVIKYRFKPATIEALLKLDFSKLDPDFFVKNRDTLANIDIDQDIDTLTQLINNY</sequence>
<dbReference type="PANTHER" id="PTHR43300:SF11">
    <property type="entry name" value="ACETYLTRANSFERASE RV3034C-RELATED"/>
    <property type="match status" value="1"/>
</dbReference>
<evidence type="ECO:0000313" key="4">
    <source>
        <dbReference type="Proteomes" id="UP000198402"/>
    </source>
</evidence>
<dbReference type="InterPro" id="IPR011004">
    <property type="entry name" value="Trimer_LpxA-like_sf"/>
</dbReference>
<dbReference type="OrthoDB" id="9801697at2"/>
<dbReference type="Proteomes" id="UP000198402">
    <property type="component" value="Unassembled WGS sequence"/>
</dbReference>
<dbReference type="SUPFAM" id="SSF51161">
    <property type="entry name" value="Trimeric LpxA-like enzymes"/>
    <property type="match status" value="1"/>
</dbReference>
<dbReference type="AlphaFoldDB" id="A0A1Z5IFY4"/>
<dbReference type="Gene3D" id="2.160.10.10">
    <property type="entry name" value="Hexapeptide repeat proteins"/>
    <property type="match status" value="1"/>
</dbReference>
<dbReference type="CDD" id="cd03349">
    <property type="entry name" value="LbH_XAT"/>
    <property type="match status" value="1"/>
</dbReference>
<dbReference type="Pfam" id="PF00132">
    <property type="entry name" value="Hexapep"/>
    <property type="match status" value="1"/>
</dbReference>
<dbReference type="RefSeq" id="WP_054656041.1">
    <property type="nucleotide sequence ID" value="NZ_BBFL01000015.1"/>
</dbReference>
<keyword evidence="2" id="KW-0677">Repeat</keyword>
<accession>A0A1Z5IFY4</accession>
<keyword evidence="1" id="KW-0808">Transferase</keyword>
<dbReference type="GO" id="GO:0016740">
    <property type="term" value="F:transferase activity"/>
    <property type="evidence" value="ECO:0007669"/>
    <property type="project" value="UniProtKB-KW"/>
</dbReference>
<reference evidence="3 4" key="1">
    <citation type="submission" date="2015-11" db="EMBL/GenBank/DDBJ databases">
        <title>Draft genome sequences of new species of the genus Lactobacillus isolated from orchardgrass silage.</title>
        <authorList>
            <person name="Tohno M."/>
            <person name="Tanizawa Y."/>
            <person name="Arita M."/>
        </authorList>
    </citation>
    <scope>NUCLEOTIDE SEQUENCE [LARGE SCALE GENOMIC DNA]</scope>
    <source>
        <strain evidence="3 4">IWT126</strain>
    </source>
</reference>
<dbReference type="STRING" id="1302250.GCA_001313225_02921"/>
<proteinExistence type="predicted"/>
<evidence type="ECO:0000313" key="3">
    <source>
        <dbReference type="EMBL" id="GAX00472.1"/>
    </source>
</evidence>